<dbReference type="Gene3D" id="3.40.1780.10">
    <property type="entry name" value="QueA-like"/>
    <property type="match status" value="2"/>
</dbReference>
<dbReference type="HAMAP" id="MF_00113">
    <property type="entry name" value="QueA"/>
    <property type="match status" value="1"/>
</dbReference>
<comment type="subunit">
    <text evidence="5">Monomer.</text>
</comment>
<keyword evidence="2 5" id="KW-0808">Transferase</keyword>
<evidence type="ECO:0000256" key="3">
    <source>
        <dbReference type="ARBA" id="ARBA00022691"/>
    </source>
</evidence>
<protein>
    <recommendedName>
        <fullName evidence="5">S-adenosylmethionine:tRNA ribosyltransferase-isomerase</fullName>
        <ecNumber evidence="5">2.4.99.17</ecNumber>
    </recommendedName>
    <alternativeName>
        <fullName evidence="5">Queuosine biosynthesis protein QueA</fullName>
    </alternativeName>
</protein>
<dbReference type="InterPro" id="IPR003699">
    <property type="entry name" value="QueA"/>
</dbReference>
<dbReference type="AlphaFoldDB" id="A0AAU7CBC9"/>
<dbReference type="InterPro" id="IPR036100">
    <property type="entry name" value="QueA_sf"/>
</dbReference>
<evidence type="ECO:0000313" key="6">
    <source>
        <dbReference type="EMBL" id="XBH02471.1"/>
    </source>
</evidence>
<dbReference type="PANTHER" id="PTHR30307:SF0">
    <property type="entry name" value="S-ADENOSYLMETHIONINE:TRNA RIBOSYLTRANSFERASE-ISOMERASE"/>
    <property type="match status" value="1"/>
</dbReference>
<keyword evidence="4 5" id="KW-0671">Queuosine biosynthesis</keyword>
<name>A0AAU7CBC9_9BACT</name>
<dbReference type="SUPFAM" id="SSF111337">
    <property type="entry name" value="QueA-like"/>
    <property type="match status" value="1"/>
</dbReference>
<comment type="similarity">
    <text evidence="5">Belongs to the QueA family.</text>
</comment>
<comment type="catalytic activity">
    <reaction evidence="5">
        <text>7-aminomethyl-7-carbaguanosine(34) in tRNA + S-adenosyl-L-methionine = epoxyqueuosine(34) in tRNA + adenine + L-methionine + 2 H(+)</text>
        <dbReference type="Rhea" id="RHEA:32155"/>
        <dbReference type="Rhea" id="RHEA-COMP:10342"/>
        <dbReference type="Rhea" id="RHEA-COMP:18582"/>
        <dbReference type="ChEBI" id="CHEBI:15378"/>
        <dbReference type="ChEBI" id="CHEBI:16708"/>
        <dbReference type="ChEBI" id="CHEBI:57844"/>
        <dbReference type="ChEBI" id="CHEBI:59789"/>
        <dbReference type="ChEBI" id="CHEBI:82833"/>
        <dbReference type="ChEBI" id="CHEBI:194443"/>
        <dbReference type="EC" id="2.4.99.17"/>
    </reaction>
</comment>
<dbReference type="GO" id="GO:0005737">
    <property type="term" value="C:cytoplasm"/>
    <property type="evidence" value="ECO:0007669"/>
    <property type="project" value="UniProtKB-SubCell"/>
</dbReference>
<comment type="function">
    <text evidence="5">Transfers and isomerizes the ribose moiety from AdoMet to the 7-aminomethyl group of 7-deazaguanine (preQ1-tRNA) to give epoxyqueuosine (oQ-tRNA).</text>
</comment>
<keyword evidence="3 5" id="KW-0949">S-adenosyl-L-methionine</keyword>
<dbReference type="RefSeq" id="WP_406695213.1">
    <property type="nucleotide sequence ID" value="NZ_CP155447.1"/>
</dbReference>
<dbReference type="PANTHER" id="PTHR30307">
    <property type="entry name" value="S-ADENOSYLMETHIONINE:TRNA RIBOSYLTRANSFERASE-ISOMERASE"/>
    <property type="match status" value="1"/>
</dbReference>
<dbReference type="Pfam" id="PF02547">
    <property type="entry name" value="Queuosine_synth"/>
    <property type="match status" value="1"/>
</dbReference>
<keyword evidence="1 5" id="KW-0963">Cytoplasm</keyword>
<gene>
    <name evidence="5 6" type="primary">queA</name>
    <name evidence="6" type="ORF">V5E97_29670</name>
</gene>
<proteinExistence type="inferred from homology"/>
<dbReference type="Gene3D" id="2.40.10.240">
    <property type="entry name" value="QueA-like"/>
    <property type="match status" value="1"/>
</dbReference>
<dbReference type="NCBIfam" id="NF001140">
    <property type="entry name" value="PRK00147.1"/>
    <property type="match status" value="1"/>
</dbReference>
<comment type="pathway">
    <text evidence="5">tRNA modification; tRNA-queuosine biosynthesis.</text>
</comment>
<comment type="subcellular location">
    <subcellularLocation>
        <location evidence="5">Cytoplasm</location>
    </subcellularLocation>
</comment>
<reference evidence="6" key="1">
    <citation type="submission" date="2024-05" db="EMBL/GenBank/DDBJ databases">
        <title>Planctomycetes of the genus Singulisphaera possess chitinolytic capabilities.</title>
        <authorList>
            <person name="Ivanova A."/>
        </authorList>
    </citation>
    <scope>NUCLEOTIDE SEQUENCE</scope>
    <source>
        <strain evidence="6">Ch08T</strain>
    </source>
</reference>
<keyword evidence="6" id="KW-0328">Glycosyltransferase</keyword>
<dbReference type="NCBIfam" id="TIGR00113">
    <property type="entry name" value="queA"/>
    <property type="match status" value="1"/>
</dbReference>
<dbReference type="GO" id="GO:0051075">
    <property type="term" value="F:S-adenosylmethionine:tRNA ribosyltransferase-isomerase activity"/>
    <property type="evidence" value="ECO:0007669"/>
    <property type="project" value="UniProtKB-EC"/>
</dbReference>
<organism evidence="6">
    <name type="scientific">Singulisphaera sp. Ch08</name>
    <dbReference type="NCBI Taxonomy" id="3120278"/>
    <lineage>
        <taxon>Bacteria</taxon>
        <taxon>Pseudomonadati</taxon>
        <taxon>Planctomycetota</taxon>
        <taxon>Planctomycetia</taxon>
        <taxon>Isosphaerales</taxon>
        <taxon>Isosphaeraceae</taxon>
        <taxon>Singulisphaera</taxon>
    </lineage>
</organism>
<accession>A0AAU7CBC9</accession>
<evidence type="ECO:0000256" key="5">
    <source>
        <dbReference type="HAMAP-Rule" id="MF_00113"/>
    </source>
</evidence>
<dbReference type="GO" id="GO:0008616">
    <property type="term" value="P:tRNA queuosine(34) biosynthetic process"/>
    <property type="evidence" value="ECO:0007669"/>
    <property type="project" value="UniProtKB-UniRule"/>
</dbReference>
<sequence>MQTSEFDFTLPGELIAQHPVEPRDQSRLMVIRRDQQRWEHRTFAELPDLLDVGDILVRNNTRVVPARLLGLREATGGRWEGLFLRALPEGTWEILATTRGRPVEGERVVVGQGLKLTLEARGEAGRWIVRPESDEAAHDLLGRHGQIPLPPYIRKGREDPGDRLRYQTLYAKAPGAVAAPTAGLHFTDDVFRRLAERGIASVDATLHVGLGTFRPIEVERIDEHQLHAEWAELGVPEATLLSEHKSQGGRIVAVGTTSARILETSSTSGTIQPFSGETALYLRPGHVFRGLDALLTNFHLPRSSLLVLVAALAGVDLVRAAYAEAIRERYRFYSYGDAMLIL</sequence>
<evidence type="ECO:0000256" key="4">
    <source>
        <dbReference type="ARBA" id="ARBA00022785"/>
    </source>
</evidence>
<evidence type="ECO:0000256" key="1">
    <source>
        <dbReference type="ARBA" id="ARBA00022490"/>
    </source>
</evidence>
<dbReference type="InterPro" id="IPR042118">
    <property type="entry name" value="QueA_dom1"/>
</dbReference>
<dbReference type="EMBL" id="CP155447">
    <property type="protein sequence ID" value="XBH02471.1"/>
    <property type="molecule type" value="Genomic_DNA"/>
</dbReference>
<dbReference type="EC" id="2.4.99.17" evidence="5"/>
<evidence type="ECO:0000256" key="2">
    <source>
        <dbReference type="ARBA" id="ARBA00022679"/>
    </source>
</evidence>
<dbReference type="InterPro" id="IPR042119">
    <property type="entry name" value="QueA_dom2"/>
</dbReference>